<keyword evidence="6" id="KW-0106">Calcium</keyword>
<dbReference type="RefSeq" id="WP_111606556.1">
    <property type="nucleotide sequence ID" value="NZ_BMLJ01000007.1"/>
</dbReference>
<protein>
    <submittedName>
        <fullName evidence="8">Tannase/feruloyl esterase family alpha/beta hydrolase</fullName>
    </submittedName>
</protein>
<keyword evidence="3" id="KW-0479">Metal-binding</keyword>
<dbReference type="PANTHER" id="PTHR33938:SF15">
    <property type="entry name" value="FERULOYL ESTERASE B-RELATED"/>
    <property type="match status" value="1"/>
</dbReference>
<dbReference type="SUPFAM" id="SSF53474">
    <property type="entry name" value="alpha/beta-Hydrolases"/>
    <property type="match status" value="1"/>
</dbReference>
<dbReference type="OrthoDB" id="7197884at2"/>
<keyword evidence="7" id="KW-1015">Disulfide bond</keyword>
<dbReference type="Pfam" id="PF07519">
    <property type="entry name" value="Tannase"/>
    <property type="match status" value="1"/>
</dbReference>
<reference evidence="8 9" key="1">
    <citation type="submission" date="2020-09" db="EMBL/GenBank/DDBJ databases">
        <title>Complete genome sequence of an Arctic sea ice bacterium Marinomonas arctica BSI20414.</title>
        <authorList>
            <person name="Liao L."/>
            <person name="Chen B."/>
        </authorList>
    </citation>
    <scope>NUCLEOTIDE SEQUENCE [LARGE SCALE GENOMIC DNA]</scope>
    <source>
        <strain evidence="8 9">BSI20414</strain>
    </source>
</reference>
<evidence type="ECO:0000256" key="6">
    <source>
        <dbReference type="ARBA" id="ARBA00022837"/>
    </source>
</evidence>
<keyword evidence="4" id="KW-0732">Signal</keyword>
<evidence type="ECO:0000313" key="9">
    <source>
        <dbReference type="Proteomes" id="UP000516370"/>
    </source>
</evidence>
<sequence length="577" mass="61936">MHSFLYKPSLLAIALGGLTVYSGLTNAATVVHTSSLSEAKPSLLSTRCEGLSSLLVASDTVIDSIETVLKGTLKQGDNDIEEHCLVKGKMHERVGEVDGKPYAIGFELRLPKAWNGRFLYQANGGLDGAVRTADGALGGGPLTGALLQGFAVISSDAGHDKPLPTFAYDPQARLDYGYQAVAKLTPMAKTVINQVYGKGPDRSYFAGCSNGGRHAMIAATRYADEYDGILVGAPGYRLPLAAVASIAGAHVYASIPHTNKVDLQTAFTLTERTTVSNAILAKCDALDGIKDDMIQDFKACQTAFSIQTDVATCQGERDGMCLTQPQKDAVDRIFNGVTTSDGKRIYSPFPYDAGINNSDQMVWEYSSPIERDSGAVAMIFNTPPVELKDYSIRHFNGADFVWNANIDDLVAKVDSTTAVYKESAMSFMTPPVPEDMSALRNKGGKIMVYHGVSDAIFSVQDTEAWYQALNAENNGHAGDFAQFYPVPGMGHCRGGQSTDQFDMLTPLVAWVERGEKPQQVIATARGEGNPGGVNEELPVSWSATRTRPLCPYPSVATYDGKGNIESANSFVCAIPNR</sequence>
<dbReference type="GO" id="GO:0046872">
    <property type="term" value="F:metal ion binding"/>
    <property type="evidence" value="ECO:0007669"/>
    <property type="project" value="UniProtKB-KW"/>
</dbReference>
<keyword evidence="5 8" id="KW-0378">Hydrolase</keyword>
<dbReference type="AlphaFoldDB" id="A0A7H1JA87"/>
<dbReference type="EMBL" id="CP061081">
    <property type="protein sequence ID" value="QNT07403.1"/>
    <property type="molecule type" value="Genomic_DNA"/>
</dbReference>
<evidence type="ECO:0000256" key="5">
    <source>
        <dbReference type="ARBA" id="ARBA00022801"/>
    </source>
</evidence>
<gene>
    <name evidence="8" type="ORF">IBG28_07240</name>
</gene>
<comment type="similarity">
    <text evidence="1">Belongs to the tannase family.</text>
</comment>
<evidence type="ECO:0000313" key="8">
    <source>
        <dbReference type="EMBL" id="QNT07403.1"/>
    </source>
</evidence>
<name>A0A7H1JA87_9GAMM</name>
<accession>A0A7H1JA87</accession>
<dbReference type="Gene3D" id="3.40.50.1820">
    <property type="entry name" value="alpha/beta hydrolase"/>
    <property type="match status" value="1"/>
</dbReference>
<evidence type="ECO:0000256" key="7">
    <source>
        <dbReference type="ARBA" id="ARBA00023157"/>
    </source>
</evidence>
<proteinExistence type="inferred from homology"/>
<evidence type="ECO:0000256" key="4">
    <source>
        <dbReference type="ARBA" id="ARBA00022729"/>
    </source>
</evidence>
<dbReference type="GO" id="GO:0052689">
    <property type="term" value="F:carboxylic ester hydrolase activity"/>
    <property type="evidence" value="ECO:0007669"/>
    <property type="project" value="UniProtKB-KW"/>
</dbReference>
<dbReference type="InterPro" id="IPR011118">
    <property type="entry name" value="Tannase/feruloyl_esterase"/>
</dbReference>
<evidence type="ECO:0000256" key="1">
    <source>
        <dbReference type="ARBA" id="ARBA00006249"/>
    </source>
</evidence>
<evidence type="ECO:0000256" key="2">
    <source>
        <dbReference type="ARBA" id="ARBA00022487"/>
    </source>
</evidence>
<dbReference type="PANTHER" id="PTHR33938">
    <property type="entry name" value="FERULOYL ESTERASE B-RELATED"/>
    <property type="match status" value="1"/>
</dbReference>
<dbReference type="KEGG" id="mard:IBG28_07240"/>
<dbReference type="InterPro" id="IPR029058">
    <property type="entry name" value="AB_hydrolase_fold"/>
</dbReference>
<keyword evidence="9" id="KW-1185">Reference proteome</keyword>
<dbReference type="Proteomes" id="UP000516370">
    <property type="component" value="Chromosome"/>
</dbReference>
<organism evidence="8 9">
    <name type="scientific">Marinomonas arctica</name>
    <dbReference type="NCBI Taxonomy" id="383750"/>
    <lineage>
        <taxon>Bacteria</taxon>
        <taxon>Pseudomonadati</taxon>
        <taxon>Pseudomonadota</taxon>
        <taxon>Gammaproteobacteria</taxon>
        <taxon>Oceanospirillales</taxon>
        <taxon>Oceanospirillaceae</taxon>
        <taxon>Marinomonas</taxon>
    </lineage>
</organism>
<keyword evidence="2" id="KW-0719">Serine esterase</keyword>
<evidence type="ECO:0000256" key="3">
    <source>
        <dbReference type="ARBA" id="ARBA00022723"/>
    </source>
</evidence>